<protein>
    <submittedName>
        <fullName evidence="1">Uncharacterized protein</fullName>
    </submittedName>
</protein>
<accession>A0A0D9ZJ17</accession>
<organism evidence="1">
    <name type="scientific">Oryza glumipatula</name>
    <dbReference type="NCBI Taxonomy" id="40148"/>
    <lineage>
        <taxon>Eukaryota</taxon>
        <taxon>Viridiplantae</taxon>
        <taxon>Streptophyta</taxon>
        <taxon>Embryophyta</taxon>
        <taxon>Tracheophyta</taxon>
        <taxon>Spermatophyta</taxon>
        <taxon>Magnoliopsida</taxon>
        <taxon>Liliopsida</taxon>
        <taxon>Poales</taxon>
        <taxon>Poaceae</taxon>
        <taxon>BOP clade</taxon>
        <taxon>Oryzoideae</taxon>
        <taxon>Oryzeae</taxon>
        <taxon>Oryzinae</taxon>
        <taxon>Oryza</taxon>
    </lineage>
</organism>
<evidence type="ECO:0000313" key="1">
    <source>
        <dbReference type="EnsemblPlants" id="OGLUM04G07720.1"/>
    </source>
</evidence>
<name>A0A0D9ZJ17_9ORYZ</name>
<proteinExistence type="predicted"/>
<keyword evidence="2" id="KW-1185">Reference proteome</keyword>
<dbReference type="AlphaFoldDB" id="A0A0D9ZJ17"/>
<dbReference type="EnsemblPlants" id="OGLUM04G07720.1">
    <property type="protein sequence ID" value="OGLUM04G07720.1"/>
    <property type="gene ID" value="OGLUM04G07720"/>
</dbReference>
<evidence type="ECO:0000313" key="2">
    <source>
        <dbReference type="Proteomes" id="UP000026961"/>
    </source>
</evidence>
<dbReference type="Gramene" id="OGLUM04G07720.1">
    <property type="protein sequence ID" value="OGLUM04G07720.1"/>
    <property type="gene ID" value="OGLUM04G07720"/>
</dbReference>
<sequence>MTDREQPSMEFVQWADELCGAEGCSAEGRLKDDVDGTYQTISLQWCVTLDGCGTYMAKRSADKPYINADAKTCPAIVQIWCQREQLRG</sequence>
<dbReference type="HOGENOM" id="CLU_2472715_0_0_1"/>
<reference evidence="1" key="2">
    <citation type="submission" date="2018-05" db="EMBL/GenBank/DDBJ databases">
        <title>OgluRS3 (Oryza glumaepatula Reference Sequence Version 3).</title>
        <authorList>
            <person name="Zhang J."/>
            <person name="Kudrna D."/>
            <person name="Lee S."/>
            <person name="Talag J."/>
            <person name="Welchert J."/>
            <person name="Wing R.A."/>
        </authorList>
    </citation>
    <scope>NUCLEOTIDE SEQUENCE [LARGE SCALE GENOMIC DNA]</scope>
</reference>
<reference evidence="1" key="1">
    <citation type="submission" date="2015-04" db="UniProtKB">
        <authorList>
            <consortium name="EnsemblPlants"/>
        </authorList>
    </citation>
    <scope>IDENTIFICATION</scope>
</reference>
<dbReference type="Proteomes" id="UP000026961">
    <property type="component" value="Chromosome 4"/>
</dbReference>